<sequence length="177" mass="19274">MNLKPETLQRIDEVITHYPVKRSATLPLLHLIQEDIGYLPSGTAEWVAAKLEIEPINVHGVITFYPMFRQKPIGRRHIRVCRTLSCALNGGYKVCDKLKEEFNTELGEISPDGEVTIEFVECLASCGSGPVLMVDDELHERVDVDKARQIAAQIRAESAARGPAPAAASPAAAAASA</sequence>
<dbReference type="OrthoDB" id="9807941at2"/>
<evidence type="ECO:0000256" key="6">
    <source>
        <dbReference type="ARBA" id="ARBA00034078"/>
    </source>
</evidence>
<dbReference type="PIRSF" id="PIRSF000216">
    <property type="entry name" value="NADH_DH_24kDa"/>
    <property type="match status" value="1"/>
</dbReference>
<organism evidence="9 10">
    <name type="scientific">Cephaloticoccus primus</name>
    <dbReference type="NCBI Taxonomy" id="1548207"/>
    <lineage>
        <taxon>Bacteria</taxon>
        <taxon>Pseudomonadati</taxon>
        <taxon>Verrucomicrobiota</taxon>
        <taxon>Opitutia</taxon>
        <taxon>Opitutales</taxon>
        <taxon>Opitutaceae</taxon>
        <taxon>Cephaloticoccus</taxon>
    </lineage>
</organism>
<feature type="binding site" evidence="7">
    <location>
        <position position="122"/>
    </location>
    <ligand>
        <name>[2Fe-2S] cluster</name>
        <dbReference type="ChEBI" id="CHEBI:190135"/>
    </ligand>
</feature>
<dbReference type="PROSITE" id="PS01099">
    <property type="entry name" value="COMPLEX1_24K"/>
    <property type="match status" value="1"/>
</dbReference>
<dbReference type="InterPro" id="IPR042128">
    <property type="entry name" value="NuoE_dom"/>
</dbReference>
<feature type="region of interest" description="Disordered" evidence="8">
    <location>
        <begin position="157"/>
        <end position="177"/>
    </location>
</feature>
<dbReference type="InterPro" id="IPR036249">
    <property type="entry name" value="Thioredoxin-like_sf"/>
</dbReference>
<keyword evidence="10" id="KW-1185">Reference proteome</keyword>
<evidence type="ECO:0000313" key="10">
    <source>
        <dbReference type="Proteomes" id="UP000070058"/>
    </source>
</evidence>
<evidence type="ECO:0000313" key="9">
    <source>
        <dbReference type="EMBL" id="KXU37444.1"/>
    </source>
</evidence>
<dbReference type="CDD" id="cd03064">
    <property type="entry name" value="TRX_Fd_NuoE"/>
    <property type="match status" value="1"/>
</dbReference>
<keyword evidence="4 7" id="KW-0408">Iron</keyword>
<evidence type="ECO:0000256" key="1">
    <source>
        <dbReference type="ARBA" id="ARBA00010643"/>
    </source>
</evidence>
<evidence type="ECO:0000256" key="3">
    <source>
        <dbReference type="ARBA" id="ARBA00022723"/>
    </source>
</evidence>
<keyword evidence="5 7" id="KW-0411">Iron-sulfur</keyword>
<protein>
    <submittedName>
        <fullName evidence="9">NADH dehydrogenase</fullName>
    </submittedName>
</protein>
<comment type="similarity">
    <text evidence="1">Belongs to the complex I 24 kDa subunit family.</text>
</comment>
<keyword evidence="2 7" id="KW-0001">2Fe-2S</keyword>
<dbReference type="InterPro" id="IPR002023">
    <property type="entry name" value="NuoE-like"/>
</dbReference>
<feature type="binding site" evidence="7">
    <location>
        <position position="81"/>
    </location>
    <ligand>
        <name>[2Fe-2S] cluster</name>
        <dbReference type="ChEBI" id="CHEBI:190135"/>
    </ligand>
</feature>
<dbReference type="PANTHER" id="PTHR10371">
    <property type="entry name" value="NADH DEHYDROGENASE UBIQUINONE FLAVOPROTEIN 2, MITOCHONDRIAL"/>
    <property type="match status" value="1"/>
</dbReference>
<evidence type="ECO:0000256" key="2">
    <source>
        <dbReference type="ARBA" id="ARBA00022714"/>
    </source>
</evidence>
<dbReference type="Gene3D" id="1.10.10.1590">
    <property type="entry name" value="NADH-quinone oxidoreductase subunit E"/>
    <property type="match status" value="1"/>
</dbReference>
<keyword evidence="3 7" id="KW-0479">Metal-binding</keyword>
<dbReference type="Gene3D" id="3.40.30.10">
    <property type="entry name" value="Glutaredoxin"/>
    <property type="match status" value="1"/>
</dbReference>
<dbReference type="FunFam" id="1.10.10.1590:FF:000001">
    <property type="entry name" value="NADH-quinone oxidoreductase subunit E"/>
    <property type="match status" value="1"/>
</dbReference>
<comment type="cofactor">
    <cofactor evidence="6">
        <name>[2Fe-2S] cluster</name>
        <dbReference type="ChEBI" id="CHEBI:190135"/>
    </cofactor>
</comment>
<comment type="caution">
    <text evidence="9">The sequence shown here is derived from an EMBL/GenBank/DDBJ whole genome shotgun (WGS) entry which is preliminary data.</text>
</comment>
<dbReference type="EMBL" id="LSZQ01000015">
    <property type="protein sequence ID" value="KXU37444.1"/>
    <property type="molecule type" value="Genomic_DNA"/>
</dbReference>
<feature type="binding site" evidence="7">
    <location>
        <position position="126"/>
    </location>
    <ligand>
        <name>[2Fe-2S] cluster</name>
        <dbReference type="ChEBI" id="CHEBI:190135"/>
    </ligand>
</feature>
<accession>A0A139SSE6</accession>
<name>A0A139SSE6_9BACT</name>
<evidence type="ECO:0000256" key="4">
    <source>
        <dbReference type="ARBA" id="ARBA00023004"/>
    </source>
</evidence>
<evidence type="ECO:0000256" key="7">
    <source>
        <dbReference type="PIRSR" id="PIRSR000216-1"/>
    </source>
</evidence>
<dbReference type="GO" id="GO:0051537">
    <property type="term" value="F:2 iron, 2 sulfur cluster binding"/>
    <property type="evidence" value="ECO:0007669"/>
    <property type="project" value="UniProtKB-KW"/>
</dbReference>
<reference evidence="10" key="1">
    <citation type="submission" date="2016-02" db="EMBL/GenBank/DDBJ databases">
        <authorList>
            <person name="Sanders J.G."/>
            <person name="Lin J.Y."/>
            <person name="Wertz J.T."/>
            <person name="Russell J.A."/>
            <person name="Moreau C.S."/>
            <person name="Powell S."/>
        </authorList>
    </citation>
    <scope>NUCLEOTIDE SEQUENCE [LARGE SCALE GENOMIC DNA]</scope>
    <source>
        <strain evidence="10">CAG34</strain>
    </source>
</reference>
<comment type="cofactor">
    <cofactor evidence="7">
        <name>[2Fe-2S] cluster</name>
        <dbReference type="ChEBI" id="CHEBI:190135"/>
    </cofactor>
    <text evidence="7">Binds 1 [2Fe-2S] cluster.</text>
</comment>
<feature type="binding site" evidence="7">
    <location>
        <position position="86"/>
    </location>
    <ligand>
        <name>[2Fe-2S] cluster</name>
        <dbReference type="ChEBI" id="CHEBI:190135"/>
    </ligand>
</feature>
<evidence type="ECO:0000256" key="8">
    <source>
        <dbReference type="SAM" id="MobiDB-lite"/>
    </source>
</evidence>
<dbReference type="Proteomes" id="UP000070058">
    <property type="component" value="Unassembled WGS sequence"/>
</dbReference>
<dbReference type="PANTHER" id="PTHR10371:SF3">
    <property type="entry name" value="NADH DEHYDROGENASE [UBIQUINONE] FLAVOPROTEIN 2, MITOCHONDRIAL"/>
    <property type="match status" value="1"/>
</dbReference>
<dbReference type="STRING" id="1548207.AXK11_02315"/>
<dbReference type="InterPro" id="IPR041921">
    <property type="entry name" value="NuoE_N"/>
</dbReference>
<evidence type="ECO:0000256" key="5">
    <source>
        <dbReference type="ARBA" id="ARBA00023014"/>
    </source>
</evidence>
<dbReference type="GO" id="GO:0046872">
    <property type="term" value="F:metal ion binding"/>
    <property type="evidence" value="ECO:0007669"/>
    <property type="project" value="UniProtKB-KW"/>
</dbReference>
<gene>
    <name evidence="9" type="ORF">AXK11_02315</name>
</gene>
<dbReference type="SUPFAM" id="SSF52833">
    <property type="entry name" value="Thioredoxin-like"/>
    <property type="match status" value="1"/>
</dbReference>
<dbReference type="Pfam" id="PF01257">
    <property type="entry name" value="2Fe-2S_thioredx"/>
    <property type="match status" value="1"/>
</dbReference>
<proteinExistence type="inferred from homology"/>
<dbReference type="AlphaFoldDB" id="A0A139SSE6"/>
<dbReference type="GO" id="GO:0003954">
    <property type="term" value="F:NADH dehydrogenase activity"/>
    <property type="evidence" value="ECO:0007669"/>
    <property type="project" value="TreeGrafter"/>
</dbReference>
<dbReference type="RefSeq" id="WP_068628859.1">
    <property type="nucleotide sequence ID" value="NZ_LSZQ01000015.1"/>
</dbReference>